<dbReference type="Pfam" id="PF13517">
    <property type="entry name" value="FG-GAP_3"/>
    <property type="match status" value="1"/>
</dbReference>
<dbReference type="PANTHER" id="PTHR16026">
    <property type="entry name" value="CARTILAGE ACIDIC PROTEIN 1"/>
    <property type="match status" value="1"/>
</dbReference>
<dbReference type="InterPro" id="IPR028994">
    <property type="entry name" value="Integrin_alpha_N"/>
</dbReference>
<proteinExistence type="predicted"/>
<gene>
    <name evidence="5" type="ORF">Pla52n_23200</name>
</gene>
<dbReference type="Gene3D" id="2.130.10.130">
    <property type="entry name" value="Integrin alpha, N-terminal"/>
    <property type="match status" value="2"/>
</dbReference>
<evidence type="ECO:0000256" key="3">
    <source>
        <dbReference type="SAM" id="MobiDB-lite"/>
    </source>
</evidence>
<feature type="domain" description="ASPIC/UnbV" evidence="4">
    <location>
        <begin position="921"/>
        <end position="987"/>
    </location>
</feature>
<dbReference type="Pfam" id="PF07593">
    <property type="entry name" value="UnbV_ASPIC"/>
    <property type="match status" value="1"/>
</dbReference>
<organism evidence="5 6">
    <name type="scientific">Stieleria varia</name>
    <dbReference type="NCBI Taxonomy" id="2528005"/>
    <lineage>
        <taxon>Bacteria</taxon>
        <taxon>Pseudomonadati</taxon>
        <taxon>Planctomycetota</taxon>
        <taxon>Planctomycetia</taxon>
        <taxon>Pirellulales</taxon>
        <taxon>Pirellulaceae</taxon>
        <taxon>Stieleria</taxon>
    </lineage>
</organism>
<feature type="compositionally biased region" description="Low complexity" evidence="3">
    <location>
        <begin position="444"/>
        <end position="463"/>
    </location>
</feature>
<accession>A0A5C6AXT9</accession>
<evidence type="ECO:0000313" key="5">
    <source>
        <dbReference type="EMBL" id="TWU04281.1"/>
    </source>
</evidence>
<dbReference type="InterPro" id="IPR011990">
    <property type="entry name" value="TPR-like_helical_dom_sf"/>
</dbReference>
<dbReference type="SUPFAM" id="SSF48452">
    <property type="entry name" value="TPR-like"/>
    <property type="match status" value="1"/>
</dbReference>
<feature type="region of interest" description="Disordered" evidence="3">
    <location>
        <begin position="444"/>
        <end position="464"/>
    </location>
</feature>
<dbReference type="OrthoDB" id="5287961at2"/>
<dbReference type="EMBL" id="SJPN01000003">
    <property type="protein sequence ID" value="TWU04281.1"/>
    <property type="molecule type" value="Genomic_DNA"/>
</dbReference>
<dbReference type="PROSITE" id="PS50005">
    <property type="entry name" value="TPR"/>
    <property type="match status" value="1"/>
</dbReference>
<protein>
    <submittedName>
        <fullName evidence="5">ASPIC and UnbV</fullName>
    </submittedName>
</protein>
<evidence type="ECO:0000259" key="4">
    <source>
        <dbReference type="Pfam" id="PF07593"/>
    </source>
</evidence>
<reference evidence="5 6" key="1">
    <citation type="submission" date="2019-02" db="EMBL/GenBank/DDBJ databases">
        <title>Deep-cultivation of Planctomycetes and their phenomic and genomic characterization uncovers novel biology.</title>
        <authorList>
            <person name="Wiegand S."/>
            <person name="Jogler M."/>
            <person name="Boedeker C."/>
            <person name="Pinto D."/>
            <person name="Vollmers J."/>
            <person name="Rivas-Marin E."/>
            <person name="Kohn T."/>
            <person name="Peeters S.H."/>
            <person name="Heuer A."/>
            <person name="Rast P."/>
            <person name="Oberbeckmann S."/>
            <person name="Bunk B."/>
            <person name="Jeske O."/>
            <person name="Meyerdierks A."/>
            <person name="Storesund J.E."/>
            <person name="Kallscheuer N."/>
            <person name="Luecker S."/>
            <person name="Lage O.M."/>
            <person name="Pohl T."/>
            <person name="Merkel B.J."/>
            <person name="Hornburger P."/>
            <person name="Mueller R.-W."/>
            <person name="Bruemmer F."/>
            <person name="Labrenz M."/>
            <person name="Spormann A.M."/>
            <person name="Op Den Camp H."/>
            <person name="Overmann J."/>
            <person name="Amann R."/>
            <person name="Jetten M.S.M."/>
            <person name="Mascher T."/>
            <person name="Medema M.H."/>
            <person name="Devos D.P."/>
            <person name="Kaster A.-K."/>
            <person name="Ovreas L."/>
            <person name="Rohde M."/>
            <person name="Galperin M.Y."/>
            <person name="Jogler C."/>
        </authorList>
    </citation>
    <scope>NUCLEOTIDE SEQUENCE [LARGE SCALE GENOMIC DNA]</scope>
    <source>
        <strain evidence="5 6">Pla52n</strain>
    </source>
</reference>
<keyword evidence="6" id="KW-1185">Reference proteome</keyword>
<keyword evidence="2" id="KW-0802">TPR repeat</keyword>
<dbReference type="SUPFAM" id="SSF69318">
    <property type="entry name" value="Integrin alpha N-terminal domain"/>
    <property type="match status" value="1"/>
</dbReference>
<dbReference type="Gene3D" id="1.25.40.10">
    <property type="entry name" value="Tetratricopeptide repeat domain"/>
    <property type="match status" value="2"/>
</dbReference>
<comment type="caution">
    <text evidence="5">The sequence shown here is derived from an EMBL/GenBank/DDBJ whole genome shotgun (WGS) entry which is preliminary data.</text>
</comment>
<dbReference type="AlphaFoldDB" id="A0A5C6AXT9"/>
<dbReference type="InterPro" id="IPR027039">
    <property type="entry name" value="Crtac1"/>
</dbReference>
<evidence type="ECO:0000256" key="1">
    <source>
        <dbReference type="ARBA" id="ARBA00022729"/>
    </source>
</evidence>
<dbReference type="InterPro" id="IPR019734">
    <property type="entry name" value="TPR_rpt"/>
</dbReference>
<feature type="repeat" description="TPR" evidence="2">
    <location>
        <begin position="287"/>
        <end position="320"/>
    </location>
</feature>
<keyword evidence="1" id="KW-0732">Signal</keyword>
<dbReference type="RefSeq" id="WP_146519735.1">
    <property type="nucleotide sequence ID" value="NZ_CP151726.1"/>
</dbReference>
<sequence length="1000" mass="110420">MSPHHFWMAIAFGILPTLVVLLGCGSGEDGSTAAELRRRQLQRQSADATQKQSFEDQLAYAQQQFRKSNYSESRTTLLSLSIEHPEDAEVTLLMAKCEAQLGNALAAAGLLEDLRSPQSELLDEADWLSAQWLADAGELSAAQQRLQRILERSGDTNRVHHRLASLLNNQGLRIQAASHLRALVRSGDTTEKELFAMNTYGDSFIDESIPKPNYGDRLVPAQLADARQLRSDGELDRARELIERLSLSFPQSAPIHAFQGRIYSDLHDDLSLQQWSQRTPAGIEEEPEYWHALGAWMQRQERHKESARCYIEAIRRDPTDRFSHLGLAQSLQQLGRIEQANCVTQRYLMLNEMANLIRNIGLRPGTPEELSRIAEILDQLNRPWESIAWQEVLLRTHGSGDIDEQRLQARRNELANTTAASVNAFESDLADSCGIAIDELPIPSLSPPDSVSSTTSPPDASSAMVPATPIRLEDISESIGLAFQYQSGNDWRANEHLLHQLTGGGIGVVDFDRDGWNDLYLTQGGGDAFDPDGSLPNQLIRNVSGQATDITVPADVGDQGYGQGVCVADINQDGFADLVVANIGPNVLYLNNGDGTFRQQAMPSVNTNGAWTTSIACGDLSGDHLPEVFEVNYVDDPKVLAVVCTPEIDLCNPSSFQPAVDHVWKSNQEGQLTTWKGCQNLDQKPNYGFAAIIADFDRSGGNDVFVANDTKENQFWQSEPVRDSGERTLHENAMVAGCGLGAMGQRQGCMGVAHGDFDQNGSLDLLVTNFWNQPADLYLQNSPAFFDNASTSFGLYNDTRMTVGWGAQAVDFDRDGWLDLAMLNGHLVDHRKRGQAFQMQPQLFQGDSRGFVRVNGSTIGPSYWSSPALGRTMAVSDWNRDHKPDLIANHLDKPVAVLENRTQSANFVRFDLVGTISERDAIGASIVVQCGDQVWSRWNVGGDGFLCSNESTVDFGLSDAPSIDQVEILWPSGRRQVFRNLSVNRQYLVTETDESVFECH</sequence>
<evidence type="ECO:0000313" key="6">
    <source>
        <dbReference type="Proteomes" id="UP000320176"/>
    </source>
</evidence>
<dbReference type="PANTHER" id="PTHR16026:SF0">
    <property type="entry name" value="CARTILAGE ACIDIC PROTEIN 1"/>
    <property type="match status" value="1"/>
</dbReference>
<dbReference type="Proteomes" id="UP000320176">
    <property type="component" value="Unassembled WGS sequence"/>
</dbReference>
<dbReference type="InterPro" id="IPR013517">
    <property type="entry name" value="FG-GAP"/>
</dbReference>
<dbReference type="InterPro" id="IPR011519">
    <property type="entry name" value="UnbV_ASPIC"/>
</dbReference>
<name>A0A5C6AXT9_9BACT</name>
<evidence type="ECO:0000256" key="2">
    <source>
        <dbReference type="PROSITE-ProRule" id="PRU00339"/>
    </source>
</evidence>